<evidence type="ECO:0000259" key="7">
    <source>
        <dbReference type="PROSITE" id="PS51185"/>
    </source>
</evidence>
<dbReference type="Gene3D" id="1.10.730.10">
    <property type="entry name" value="Isoleucyl-tRNA Synthetase, Domain 1"/>
    <property type="match status" value="1"/>
</dbReference>
<proteinExistence type="predicted"/>
<dbReference type="PROSITE" id="PS00762">
    <property type="entry name" value="WHEP_TRS_1"/>
    <property type="match status" value="1"/>
</dbReference>
<keyword evidence="1" id="KW-0436">Ligase</keyword>
<evidence type="ECO:0000256" key="4">
    <source>
        <dbReference type="ARBA" id="ARBA00022917"/>
    </source>
</evidence>
<dbReference type="Gene3D" id="1.10.287.10">
    <property type="entry name" value="S15/NS1, RNA-binding"/>
    <property type="match status" value="1"/>
</dbReference>
<dbReference type="SUPFAM" id="SSF47060">
    <property type="entry name" value="S15/NS1 RNA-binding domain"/>
    <property type="match status" value="1"/>
</dbReference>
<dbReference type="Pfam" id="PF19303">
    <property type="entry name" value="Anticodon_3"/>
    <property type="match status" value="1"/>
</dbReference>
<dbReference type="CDD" id="cd07957">
    <property type="entry name" value="Anticodon_Ia_Met"/>
    <property type="match status" value="1"/>
</dbReference>
<accession>A0ABN8RT02</accession>
<sequence length="250" mass="27563">MFVSNNFGGVVPKMDLTEDDKNFIALINKELKSYIDDNEKMRLREGLKVVLNMSKLGNQFIQSNKPWVLVKGSDSDRSRAGTVLGVATNLAWLLSVLIHPYMPGICEEIQRQLQVTDEGNVVLDNFIPYLQPGHKIGKPQPLFQKIDPSMAEQFRAKYGGNKQKQQAASDKSKNTNTSDGSNAGKINASLQTEVAKQGDKVRKLKADKAEKATVDAEVAILLELKKKLAIAEGKDPNALENKGKKKGKKA</sequence>
<dbReference type="InterPro" id="IPR000738">
    <property type="entry name" value="WHEP-TRS_dom"/>
</dbReference>
<keyword evidence="5" id="KW-0030">Aminoacyl-tRNA synthetase</keyword>
<evidence type="ECO:0000256" key="5">
    <source>
        <dbReference type="ARBA" id="ARBA00023146"/>
    </source>
</evidence>
<keyword evidence="3" id="KW-0067">ATP-binding</keyword>
<dbReference type="Pfam" id="PF00458">
    <property type="entry name" value="WHEP-TRS"/>
    <property type="match status" value="1"/>
</dbReference>
<dbReference type="InterPro" id="IPR041872">
    <property type="entry name" value="Anticodon_Met"/>
</dbReference>
<evidence type="ECO:0000256" key="1">
    <source>
        <dbReference type="ARBA" id="ARBA00022598"/>
    </source>
</evidence>
<dbReference type="Proteomes" id="UP001159405">
    <property type="component" value="Unassembled WGS sequence"/>
</dbReference>
<dbReference type="EMBL" id="CALNXK010000278">
    <property type="protein sequence ID" value="CAH3180503.1"/>
    <property type="molecule type" value="Genomic_DNA"/>
</dbReference>
<feature type="compositionally biased region" description="Basic and acidic residues" evidence="6">
    <location>
        <begin position="196"/>
        <end position="211"/>
    </location>
</feature>
<feature type="region of interest" description="Disordered" evidence="6">
    <location>
        <begin position="158"/>
        <end position="211"/>
    </location>
</feature>
<keyword evidence="2" id="KW-0547">Nucleotide-binding</keyword>
<dbReference type="CDD" id="cd00939">
    <property type="entry name" value="MetRS_RNA"/>
    <property type="match status" value="1"/>
</dbReference>
<keyword evidence="4" id="KW-0648">Protein biosynthesis</keyword>
<name>A0ABN8RT02_9CNID</name>
<protein>
    <recommendedName>
        <fullName evidence="7">WHEP-TRS domain-containing protein</fullName>
    </recommendedName>
</protein>
<evidence type="ECO:0000313" key="8">
    <source>
        <dbReference type="EMBL" id="CAH3180503.1"/>
    </source>
</evidence>
<feature type="domain" description="WHEP-TRS" evidence="7">
    <location>
        <begin position="186"/>
        <end position="242"/>
    </location>
</feature>
<organism evidence="8 9">
    <name type="scientific">Porites lobata</name>
    <dbReference type="NCBI Taxonomy" id="104759"/>
    <lineage>
        <taxon>Eukaryota</taxon>
        <taxon>Metazoa</taxon>
        <taxon>Cnidaria</taxon>
        <taxon>Anthozoa</taxon>
        <taxon>Hexacorallia</taxon>
        <taxon>Scleractinia</taxon>
        <taxon>Fungiina</taxon>
        <taxon>Poritidae</taxon>
        <taxon>Porites</taxon>
    </lineage>
</organism>
<evidence type="ECO:0000256" key="6">
    <source>
        <dbReference type="SAM" id="MobiDB-lite"/>
    </source>
</evidence>
<dbReference type="PROSITE" id="PS51185">
    <property type="entry name" value="WHEP_TRS_2"/>
    <property type="match status" value="1"/>
</dbReference>
<dbReference type="InterPro" id="IPR009080">
    <property type="entry name" value="tRNAsynth_Ia_anticodon-bd"/>
</dbReference>
<dbReference type="InterPro" id="IPR009068">
    <property type="entry name" value="uS15_NS1_RNA-bd_sf"/>
</dbReference>
<dbReference type="PANTHER" id="PTHR45765:SF1">
    <property type="entry name" value="METHIONINE--TRNA LIGASE, CYTOPLASMIC"/>
    <property type="match status" value="1"/>
</dbReference>
<gene>
    <name evidence="8" type="ORF">PLOB_00023380</name>
</gene>
<reference evidence="8 9" key="1">
    <citation type="submission" date="2022-05" db="EMBL/GenBank/DDBJ databases">
        <authorList>
            <consortium name="Genoscope - CEA"/>
            <person name="William W."/>
        </authorList>
    </citation>
    <scope>NUCLEOTIDE SEQUENCE [LARGE SCALE GENOMIC DNA]</scope>
</reference>
<dbReference type="PANTHER" id="PTHR45765">
    <property type="entry name" value="METHIONINE--TRNA LIGASE"/>
    <property type="match status" value="1"/>
</dbReference>
<evidence type="ECO:0000313" key="9">
    <source>
        <dbReference type="Proteomes" id="UP001159405"/>
    </source>
</evidence>
<keyword evidence="9" id="KW-1185">Reference proteome</keyword>
<dbReference type="InterPro" id="IPR023458">
    <property type="entry name" value="Met-tRNA_ligase_1"/>
</dbReference>
<dbReference type="SUPFAM" id="SSF47323">
    <property type="entry name" value="Anticodon-binding domain of a subclass of class I aminoacyl-tRNA synthetases"/>
    <property type="match status" value="1"/>
</dbReference>
<comment type="caution">
    <text evidence="8">The sequence shown here is derived from an EMBL/GenBank/DDBJ whole genome shotgun (WGS) entry which is preliminary data.</text>
</comment>
<evidence type="ECO:0000256" key="2">
    <source>
        <dbReference type="ARBA" id="ARBA00022741"/>
    </source>
</evidence>
<evidence type="ECO:0000256" key="3">
    <source>
        <dbReference type="ARBA" id="ARBA00022840"/>
    </source>
</evidence>
<dbReference type="SMART" id="SM00991">
    <property type="entry name" value="WHEP-TRS"/>
    <property type="match status" value="1"/>
</dbReference>